<feature type="transmembrane region" description="Helical" evidence="4">
    <location>
        <begin position="100"/>
        <end position="123"/>
    </location>
</feature>
<sequence>MDNPGASCDTQTPRTPSLGQQLTALWPGFPFLGFAMLLAWQMLLSDTSTWISNIDEKGFALVTGSLLVGLQKNLFTVAALVLLTAALLQGHFRKLLDSKYYTFIAGFLGVLGAASVIFSGPYFFAGPNMLDIRGLFSFGGWACGAAYGLLILRSAQLFSRMEPAKVLVYYLIADLAAGLLYSVIMCNDFYAPFEGSPPLSGIVGLFALPVLSALVLGTGLRPAAASQKPSDDSAASPDRGFPKLPGGFWKLLATLAVFSLATSFASGWSTELQSLQRIQTDSRLLALVEMLFDVALLLTAIRFLTRIAFDKIYLFTMVSTALALALYPMLGLNEAAPSLVVEFLACIFNLTVWCLLSYIAFKRSLSPLAVFGLGYGCIALGKAAGWDCSRMLFALRETVNVGLASLGLAIVVLVFLAVVFNARDFSALFSTDNGTEFNLKKMIAHLTRQGQRDGASQAPEGRRGEQPWKAACSKLAQQAGLSAREAQILELLSKNMGAEQIASTLFISTNTVRTHTHNIYAKLDVHSRQELVARVRELRDEAGSQPS</sequence>
<dbReference type="EMBL" id="QWKH01000042">
    <property type="protein sequence ID" value="NBI34714.1"/>
    <property type="molecule type" value="Genomic_DNA"/>
</dbReference>
<dbReference type="Gene3D" id="1.10.10.10">
    <property type="entry name" value="Winged helix-like DNA-binding domain superfamily/Winged helix DNA-binding domain"/>
    <property type="match status" value="1"/>
</dbReference>
<comment type="caution">
    <text evidence="6">The sequence shown here is derived from an EMBL/GenBank/DDBJ whole genome shotgun (WGS) entry which is preliminary data.</text>
</comment>
<feature type="transmembrane region" description="Helical" evidence="4">
    <location>
        <begin position="202"/>
        <end position="220"/>
    </location>
</feature>
<feature type="transmembrane region" description="Helical" evidence="4">
    <location>
        <begin position="167"/>
        <end position="190"/>
    </location>
</feature>
<dbReference type="PANTHER" id="PTHR44688:SF16">
    <property type="entry name" value="DNA-BINDING TRANSCRIPTIONAL ACTIVATOR DEVR_DOSR"/>
    <property type="match status" value="1"/>
</dbReference>
<dbReference type="CDD" id="cd06170">
    <property type="entry name" value="LuxR_C_like"/>
    <property type="match status" value="1"/>
</dbReference>
<reference evidence="6" key="1">
    <citation type="submission" date="2018-08" db="EMBL/GenBank/DDBJ databases">
        <title>Murine metabolic-syndrome-specific gut microbial biobank.</title>
        <authorList>
            <person name="Liu C."/>
        </authorList>
    </citation>
    <scope>NUCLEOTIDE SEQUENCE [LARGE SCALE GENOMIC DNA]</scope>
    <source>
        <strain evidence="6">Z82</strain>
    </source>
</reference>
<organism evidence="6">
    <name type="scientific">Muribaculaceae bacterium Z82</name>
    <dbReference type="NCBI Taxonomy" id="2304548"/>
    <lineage>
        <taxon>Bacteria</taxon>
        <taxon>Pseudomonadati</taxon>
        <taxon>Bacteroidota</taxon>
        <taxon>Bacteroidia</taxon>
        <taxon>Bacteroidales</taxon>
        <taxon>Muribaculaceae</taxon>
    </lineage>
</organism>
<dbReference type="PROSITE" id="PS50043">
    <property type="entry name" value="HTH_LUXR_2"/>
    <property type="match status" value="1"/>
</dbReference>
<dbReference type="InterPro" id="IPR000792">
    <property type="entry name" value="Tscrpt_reg_LuxR_C"/>
</dbReference>
<protein>
    <submittedName>
        <fullName evidence="6">LuxR family transcriptional regulator</fullName>
    </submittedName>
</protein>
<dbReference type="SMART" id="SM00421">
    <property type="entry name" value="HTH_LUXR"/>
    <property type="match status" value="1"/>
</dbReference>
<feature type="transmembrane region" description="Helical" evidence="4">
    <location>
        <begin position="336"/>
        <end position="361"/>
    </location>
</feature>
<feature type="transmembrane region" description="Helical" evidence="4">
    <location>
        <begin position="312"/>
        <end position="330"/>
    </location>
</feature>
<dbReference type="InterPro" id="IPR036388">
    <property type="entry name" value="WH-like_DNA-bd_sf"/>
</dbReference>
<dbReference type="PRINTS" id="PR00038">
    <property type="entry name" value="HTHLUXR"/>
</dbReference>
<dbReference type="SUPFAM" id="SSF46894">
    <property type="entry name" value="C-terminal effector domain of the bipartite response regulators"/>
    <property type="match status" value="1"/>
</dbReference>
<feature type="transmembrane region" description="Helical" evidence="4">
    <location>
        <begin position="368"/>
        <end position="386"/>
    </location>
</feature>
<evidence type="ECO:0000259" key="5">
    <source>
        <dbReference type="PROSITE" id="PS50043"/>
    </source>
</evidence>
<evidence type="ECO:0000256" key="1">
    <source>
        <dbReference type="ARBA" id="ARBA00023015"/>
    </source>
</evidence>
<gene>
    <name evidence="6" type="ORF">D1639_06660</name>
</gene>
<feature type="domain" description="HTH luxR-type" evidence="5">
    <location>
        <begin position="474"/>
        <end position="539"/>
    </location>
</feature>
<evidence type="ECO:0000313" key="6">
    <source>
        <dbReference type="EMBL" id="NBI34714.1"/>
    </source>
</evidence>
<feature type="transmembrane region" description="Helical" evidence="4">
    <location>
        <begin position="284"/>
        <end position="305"/>
    </location>
</feature>
<dbReference type="InterPro" id="IPR016032">
    <property type="entry name" value="Sig_transdc_resp-reg_C-effctor"/>
</dbReference>
<feature type="transmembrane region" description="Helical" evidence="4">
    <location>
        <begin position="398"/>
        <end position="420"/>
    </location>
</feature>
<keyword evidence="1" id="KW-0805">Transcription regulation</keyword>
<dbReference type="Pfam" id="PF00196">
    <property type="entry name" value="GerE"/>
    <property type="match status" value="1"/>
</dbReference>
<evidence type="ECO:0000256" key="4">
    <source>
        <dbReference type="SAM" id="Phobius"/>
    </source>
</evidence>
<keyword evidence="4" id="KW-0472">Membrane</keyword>
<keyword evidence="3" id="KW-0804">Transcription</keyword>
<feature type="transmembrane region" description="Helical" evidence="4">
    <location>
        <begin position="24"/>
        <end position="44"/>
    </location>
</feature>
<evidence type="ECO:0000256" key="3">
    <source>
        <dbReference type="ARBA" id="ARBA00023163"/>
    </source>
</evidence>
<name>A0A7C9JEP4_9BACT</name>
<dbReference type="GO" id="GO:0006355">
    <property type="term" value="P:regulation of DNA-templated transcription"/>
    <property type="evidence" value="ECO:0007669"/>
    <property type="project" value="InterPro"/>
</dbReference>
<proteinExistence type="predicted"/>
<keyword evidence="4" id="KW-0812">Transmembrane</keyword>
<evidence type="ECO:0000256" key="2">
    <source>
        <dbReference type="ARBA" id="ARBA00023125"/>
    </source>
</evidence>
<accession>A0A7C9JEP4</accession>
<feature type="transmembrane region" description="Helical" evidence="4">
    <location>
        <begin position="135"/>
        <end position="155"/>
    </location>
</feature>
<dbReference type="PANTHER" id="PTHR44688">
    <property type="entry name" value="DNA-BINDING TRANSCRIPTIONAL ACTIVATOR DEVR_DOSR"/>
    <property type="match status" value="1"/>
</dbReference>
<dbReference type="GO" id="GO:0003677">
    <property type="term" value="F:DNA binding"/>
    <property type="evidence" value="ECO:0007669"/>
    <property type="project" value="UniProtKB-KW"/>
</dbReference>
<keyword evidence="2" id="KW-0238">DNA-binding</keyword>
<feature type="transmembrane region" description="Helical" evidence="4">
    <location>
        <begin position="64"/>
        <end position="88"/>
    </location>
</feature>
<keyword evidence="4" id="KW-1133">Transmembrane helix</keyword>
<dbReference type="AlphaFoldDB" id="A0A7C9JEP4"/>
<feature type="transmembrane region" description="Helical" evidence="4">
    <location>
        <begin position="248"/>
        <end position="269"/>
    </location>
</feature>